<reference evidence="5 6" key="1">
    <citation type="submission" date="2018-12" db="EMBL/GenBank/DDBJ databases">
        <title>Complete genome of Litorilituus sediminis.</title>
        <authorList>
            <person name="Liu A."/>
            <person name="Rong J."/>
        </authorList>
    </citation>
    <scope>NUCLEOTIDE SEQUENCE [LARGE SCALE GENOMIC DNA]</scope>
    <source>
        <strain evidence="5 6">JCM 17549</strain>
    </source>
</reference>
<feature type="domain" description="OmpR/PhoB-type" evidence="4">
    <location>
        <begin position="1"/>
        <end position="93"/>
    </location>
</feature>
<name>A0A4P6P0J5_9GAMM</name>
<dbReference type="SMART" id="SM00862">
    <property type="entry name" value="Trans_reg_C"/>
    <property type="match status" value="1"/>
</dbReference>
<dbReference type="Gene3D" id="1.10.10.10">
    <property type="entry name" value="Winged helix-like DNA-binding domain superfamily/Winged helix DNA-binding domain"/>
    <property type="match status" value="1"/>
</dbReference>
<evidence type="ECO:0000256" key="2">
    <source>
        <dbReference type="PROSITE-ProRule" id="PRU01091"/>
    </source>
</evidence>
<keyword evidence="1 2" id="KW-0238">DNA-binding</keyword>
<organism evidence="5 6">
    <name type="scientific">Litorilituus sediminis</name>
    <dbReference type="NCBI Taxonomy" id="718192"/>
    <lineage>
        <taxon>Bacteria</taxon>
        <taxon>Pseudomonadati</taxon>
        <taxon>Pseudomonadota</taxon>
        <taxon>Gammaproteobacteria</taxon>
        <taxon>Alteromonadales</taxon>
        <taxon>Colwelliaceae</taxon>
        <taxon>Litorilituus</taxon>
    </lineage>
</organism>
<dbReference type="PROSITE" id="PS51755">
    <property type="entry name" value="OMPR_PHOB"/>
    <property type="match status" value="1"/>
</dbReference>
<dbReference type="InterPro" id="IPR001867">
    <property type="entry name" value="OmpR/PhoB-type_DNA-bd"/>
</dbReference>
<proteinExistence type="predicted"/>
<dbReference type="GO" id="GO:0003677">
    <property type="term" value="F:DNA binding"/>
    <property type="evidence" value="ECO:0007669"/>
    <property type="project" value="UniProtKB-UniRule"/>
</dbReference>
<keyword evidence="3" id="KW-0812">Transmembrane</keyword>
<dbReference type="InterPro" id="IPR011990">
    <property type="entry name" value="TPR-like_helical_dom_sf"/>
</dbReference>
<gene>
    <name evidence="5" type="ORF">EMK97_02160</name>
</gene>
<protein>
    <submittedName>
        <fullName evidence="5">Transcriptional regulator</fullName>
    </submittedName>
</protein>
<feature type="DNA-binding region" description="OmpR/PhoB-type" evidence="2">
    <location>
        <begin position="1"/>
        <end position="93"/>
    </location>
</feature>
<feature type="transmembrane region" description="Helical" evidence="3">
    <location>
        <begin position="130"/>
        <end position="148"/>
    </location>
</feature>
<dbReference type="SUPFAM" id="SSF48452">
    <property type="entry name" value="TPR-like"/>
    <property type="match status" value="1"/>
</dbReference>
<dbReference type="Pfam" id="PF00486">
    <property type="entry name" value="Trans_reg_C"/>
    <property type="match status" value="1"/>
</dbReference>
<dbReference type="Proteomes" id="UP000290244">
    <property type="component" value="Chromosome"/>
</dbReference>
<sequence length="604" mass="68916">MIYCFNDFEFDSDSLTLTQNKQPITIRHNEAKILALLLSKKDEVLNKEAILDLVWQDKVVSEQAVFQNISHLRNLFGNAAIKTFPKRGYQWQLATTLAKPAIKQQAVAEQVIEHPLVETLPAQKTIRKQALLLCVCAIFLGLFIIFSFNNDEQPPESVNLGYIPIVNDNNIADFELVSNKQLNITPITSVTNKEFATSSELYYTNLREEYPLILTGQYRVFAKQHYLDFIVKGPYDDWQGQLSANSKTELASKLDKHLSQLFIYSLVNKPQSPAIKQATLSIAYQEAPNDLIILGALSNSYIDLGELEKTMVLANKLEQTAFQNNSPLQQGNALLLQSTVLTQKKLIELSSDKLTKAISVFESINDLHRQADAWNAQSWLDHQNKDYPKVKESLLSSAKLALKAQDIPRELHALTYLSIMAHKHKQETDKYLYLQQAENKMNAYQLPSYHFAKVPFHYAIFAQKKVAKEPHFKRVLEYSQLTPNHWVAQNSREQLMKFYLAENRLTDAAALLVGLDDNNTPNNYLKTLLAQANQQSSDFIHYAQQTFETAQLSGNKRISLNVALLMLTSQDKSINADFYAQYIDENANDFWRKSNKEQLMALNL</sequence>
<dbReference type="EMBL" id="CP034759">
    <property type="protein sequence ID" value="QBG34626.1"/>
    <property type="molecule type" value="Genomic_DNA"/>
</dbReference>
<dbReference type="RefSeq" id="WP_130599016.1">
    <property type="nucleotide sequence ID" value="NZ_CP034759.1"/>
</dbReference>
<evidence type="ECO:0000313" key="6">
    <source>
        <dbReference type="Proteomes" id="UP000290244"/>
    </source>
</evidence>
<dbReference type="CDD" id="cd00383">
    <property type="entry name" value="trans_reg_C"/>
    <property type="match status" value="1"/>
</dbReference>
<keyword evidence="3" id="KW-0472">Membrane</keyword>
<dbReference type="OrthoDB" id="6315863at2"/>
<dbReference type="InterPro" id="IPR036388">
    <property type="entry name" value="WH-like_DNA-bd_sf"/>
</dbReference>
<dbReference type="KEGG" id="lsd:EMK97_02160"/>
<dbReference type="GO" id="GO:0006355">
    <property type="term" value="P:regulation of DNA-templated transcription"/>
    <property type="evidence" value="ECO:0007669"/>
    <property type="project" value="InterPro"/>
</dbReference>
<evidence type="ECO:0000256" key="3">
    <source>
        <dbReference type="SAM" id="Phobius"/>
    </source>
</evidence>
<evidence type="ECO:0000256" key="1">
    <source>
        <dbReference type="ARBA" id="ARBA00023125"/>
    </source>
</evidence>
<keyword evidence="3" id="KW-1133">Transmembrane helix</keyword>
<dbReference type="SUPFAM" id="SSF46894">
    <property type="entry name" value="C-terminal effector domain of the bipartite response regulators"/>
    <property type="match status" value="1"/>
</dbReference>
<evidence type="ECO:0000313" key="5">
    <source>
        <dbReference type="EMBL" id="QBG34626.1"/>
    </source>
</evidence>
<dbReference type="GO" id="GO:0000160">
    <property type="term" value="P:phosphorelay signal transduction system"/>
    <property type="evidence" value="ECO:0007669"/>
    <property type="project" value="InterPro"/>
</dbReference>
<evidence type="ECO:0000259" key="4">
    <source>
        <dbReference type="PROSITE" id="PS51755"/>
    </source>
</evidence>
<keyword evidence="6" id="KW-1185">Reference proteome</keyword>
<accession>A0A4P6P0J5</accession>
<dbReference type="InterPro" id="IPR016032">
    <property type="entry name" value="Sig_transdc_resp-reg_C-effctor"/>
</dbReference>
<dbReference type="AlphaFoldDB" id="A0A4P6P0J5"/>
<dbReference type="Gene3D" id="1.25.40.10">
    <property type="entry name" value="Tetratricopeptide repeat domain"/>
    <property type="match status" value="1"/>
</dbReference>